<dbReference type="EMBL" id="CAUYUJ010017436">
    <property type="protein sequence ID" value="CAK0874802.1"/>
    <property type="molecule type" value="Genomic_DNA"/>
</dbReference>
<comment type="caution">
    <text evidence="2">The sequence shown here is derived from an EMBL/GenBank/DDBJ whole genome shotgun (WGS) entry which is preliminary data.</text>
</comment>
<evidence type="ECO:0000313" key="2">
    <source>
        <dbReference type="EMBL" id="CAK0874802.1"/>
    </source>
</evidence>
<reference evidence="2" key="1">
    <citation type="submission" date="2023-10" db="EMBL/GenBank/DDBJ databases">
        <authorList>
            <person name="Chen Y."/>
            <person name="Shah S."/>
            <person name="Dougan E. K."/>
            <person name="Thang M."/>
            <person name="Chan C."/>
        </authorList>
    </citation>
    <scope>NUCLEOTIDE SEQUENCE [LARGE SCALE GENOMIC DNA]</scope>
</reference>
<proteinExistence type="predicted"/>
<sequence>AMPDLFDDMGEAVSDYNYVVNDREPAVGEVHDGQIEMADFMAAALRPVDGVRTVWALFDVQENVPEQEWSDIVRAIQTKNYASLPQNCKVNALAQYKADDTMTIIKTILFESPAPVSEACVHRPGPWKAKKVVRRMMRSITGKFAMWTALKPRSKQGGGGEGGSWNAPSDELRAGIAYINKHAETDDSQNEMTFWIYDNIREGSDTPIMGWPEGKVRFMVNNKARAKMGSETQHFYPMLTSDLKPVLADTIVPIIMPLLLEIGIVLLGWPGLGKTPAFITLAFAIGRCSVRNRGATGRPGWRRGKRFDVFRHREFGQEEACFLDDADLGSIDISTIKNIPDVAEDTAADARYNDCKFRQNQMRGIADNAVNEEDGPSPEVGHEIPFNSFYKMMRTAFAGASKAHVMAILKRSIVGVGGKHGFILRQLSKGEDAPVFRFTDDDIANDWLREANKPFLNTFKKGAHTLPPDLQTRNGQEQNMIDAALAKYNLHTRSADYIRDANEELKKHFQPSPAAMFDNFIPNTLASEDPTPRVQAPPVAVAANSTKRSRFTSDFSVPSCRRKLNKKTPSSPLAPSQPAEGGSGASGGGGRA</sequence>
<protein>
    <submittedName>
        <fullName evidence="2">Uncharacterized protein</fullName>
    </submittedName>
</protein>
<evidence type="ECO:0000256" key="1">
    <source>
        <dbReference type="SAM" id="MobiDB-lite"/>
    </source>
</evidence>
<feature type="compositionally biased region" description="Gly residues" evidence="1">
    <location>
        <begin position="581"/>
        <end position="592"/>
    </location>
</feature>
<organism evidence="2 3">
    <name type="scientific">Prorocentrum cordatum</name>
    <dbReference type="NCBI Taxonomy" id="2364126"/>
    <lineage>
        <taxon>Eukaryota</taxon>
        <taxon>Sar</taxon>
        <taxon>Alveolata</taxon>
        <taxon>Dinophyceae</taxon>
        <taxon>Prorocentrales</taxon>
        <taxon>Prorocentraceae</taxon>
        <taxon>Prorocentrum</taxon>
    </lineage>
</organism>
<feature type="non-terminal residue" evidence="2">
    <location>
        <position position="1"/>
    </location>
</feature>
<name>A0ABN9VNH6_9DINO</name>
<evidence type="ECO:0000313" key="3">
    <source>
        <dbReference type="Proteomes" id="UP001189429"/>
    </source>
</evidence>
<feature type="region of interest" description="Disordered" evidence="1">
    <location>
        <begin position="522"/>
        <end position="592"/>
    </location>
</feature>
<accession>A0ABN9VNH6</accession>
<feature type="compositionally biased region" description="Low complexity" evidence="1">
    <location>
        <begin position="532"/>
        <end position="543"/>
    </location>
</feature>
<dbReference type="Proteomes" id="UP001189429">
    <property type="component" value="Unassembled WGS sequence"/>
</dbReference>
<gene>
    <name evidence="2" type="ORF">PCOR1329_LOCUS59599</name>
</gene>
<keyword evidence="3" id="KW-1185">Reference proteome</keyword>